<keyword evidence="3" id="KW-1185">Reference proteome</keyword>
<dbReference type="AlphaFoldDB" id="A0A5C8HW59"/>
<keyword evidence="1" id="KW-0472">Membrane</keyword>
<organism evidence="2 3">
    <name type="scientific">Microbacterium hatanonis</name>
    <dbReference type="NCBI Taxonomy" id="404366"/>
    <lineage>
        <taxon>Bacteria</taxon>
        <taxon>Bacillati</taxon>
        <taxon>Actinomycetota</taxon>
        <taxon>Actinomycetes</taxon>
        <taxon>Micrococcales</taxon>
        <taxon>Microbacteriaceae</taxon>
        <taxon>Microbacterium</taxon>
    </lineage>
</organism>
<feature type="transmembrane region" description="Helical" evidence="1">
    <location>
        <begin position="213"/>
        <end position="233"/>
    </location>
</feature>
<dbReference type="InterPro" id="IPR025333">
    <property type="entry name" value="DUF4239"/>
</dbReference>
<evidence type="ECO:0000313" key="2">
    <source>
        <dbReference type="EMBL" id="TXK10323.1"/>
    </source>
</evidence>
<gene>
    <name evidence="2" type="ORF">FVP77_15880</name>
</gene>
<keyword evidence="1" id="KW-1133">Transmembrane helix</keyword>
<evidence type="ECO:0000256" key="1">
    <source>
        <dbReference type="SAM" id="Phobius"/>
    </source>
</evidence>
<dbReference type="Proteomes" id="UP000321034">
    <property type="component" value="Unassembled WGS sequence"/>
</dbReference>
<feature type="transmembrane region" description="Helical" evidence="1">
    <location>
        <begin position="50"/>
        <end position="71"/>
    </location>
</feature>
<dbReference type="Pfam" id="PF14023">
    <property type="entry name" value="Bestrophin-like"/>
    <property type="match status" value="1"/>
</dbReference>
<sequence length="262" mass="28552">MWLYDLPIAVGLPLFVLVVVGGSLGILLLLRRWVRRMAQEDIEWDRVLGYAVGAYGVFYGVTLGLIAAGAYGNLVEVDDAVLSESSSIAVMYRSADQFPEPVSSELQAALIDYTEKVVELDWPLQQRLIVPETTDAEVGIIQDAILSLEPTTTTETTLQAQTLVVFNDFVAERRQRLALTSLALPGVLWIVLAVGAVLNAVLIGLIQVTNLRIHLLMAGLIALFVSLLLYAVAGFDHAYAGPVAVEPIYFQDLIDGLFIQVP</sequence>
<reference evidence="2 3" key="1">
    <citation type="submission" date="2019-08" db="EMBL/GenBank/DDBJ databases">
        <authorList>
            <person name="Dong K."/>
        </authorList>
    </citation>
    <scope>NUCLEOTIDE SEQUENCE [LARGE SCALE GENOMIC DNA]</scope>
    <source>
        <strain evidence="2 3">JCM14558</strain>
    </source>
</reference>
<comment type="caution">
    <text evidence="2">The sequence shown here is derived from an EMBL/GenBank/DDBJ whole genome shotgun (WGS) entry which is preliminary data.</text>
</comment>
<protein>
    <submittedName>
        <fullName evidence="2">DUF4239 domain-containing protein</fullName>
    </submittedName>
</protein>
<dbReference type="OrthoDB" id="940913at2"/>
<proteinExistence type="predicted"/>
<accession>A0A5C8HW59</accession>
<feature type="transmembrane region" description="Helical" evidence="1">
    <location>
        <begin position="186"/>
        <end position="206"/>
    </location>
</feature>
<name>A0A5C8HW59_9MICO</name>
<keyword evidence="1" id="KW-0812">Transmembrane</keyword>
<feature type="transmembrane region" description="Helical" evidence="1">
    <location>
        <begin position="6"/>
        <end position="30"/>
    </location>
</feature>
<dbReference type="EMBL" id="VRSV01000002">
    <property type="protein sequence ID" value="TXK10323.1"/>
    <property type="molecule type" value="Genomic_DNA"/>
</dbReference>
<evidence type="ECO:0000313" key="3">
    <source>
        <dbReference type="Proteomes" id="UP000321034"/>
    </source>
</evidence>